<accession>A0A8B8CAC9</accession>
<dbReference type="AlphaFoldDB" id="A0A8B8CAC9"/>
<feature type="transmembrane region" description="Helical" evidence="2">
    <location>
        <begin position="211"/>
        <end position="231"/>
    </location>
</feature>
<evidence type="ECO:0000256" key="1">
    <source>
        <dbReference type="SAM" id="MobiDB-lite"/>
    </source>
</evidence>
<organism evidence="3 4">
    <name type="scientific">Crassostrea virginica</name>
    <name type="common">Eastern oyster</name>
    <dbReference type="NCBI Taxonomy" id="6565"/>
    <lineage>
        <taxon>Eukaryota</taxon>
        <taxon>Metazoa</taxon>
        <taxon>Spiralia</taxon>
        <taxon>Lophotrochozoa</taxon>
        <taxon>Mollusca</taxon>
        <taxon>Bivalvia</taxon>
        <taxon>Autobranchia</taxon>
        <taxon>Pteriomorphia</taxon>
        <taxon>Ostreida</taxon>
        <taxon>Ostreoidea</taxon>
        <taxon>Ostreidae</taxon>
        <taxon>Crassostrea</taxon>
    </lineage>
</organism>
<proteinExistence type="predicted"/>
<protein>
    <submittedName>
        <fullName evidence="4">Cell wall integrity and stress response component 4-like isoform X1</fullName>
    </submittedName>
</protein>
<evidence type="ECO:0000256" key="2">
    <source>
        <dbReference type="SAM" id="Phobius"/>
    </source>
</evidence>
<evidence type="ECO:0000313" key="4">
    <source>
        <dbReference type="RefSeq" id="XP_022311691.1"/>
    </source>
</evidence>
<sequence length="265" mass="28987">MRAGDYISTRSMEGRMTKRACDIAGTCTKILSIMCEVAFSDGVAENLCEPTTMTPKETHVNIPQKTTITETSSFYSDITPDYASTDSSTSLLRFSTVKRHNLLTSDLSSVTISTDVRKTDYSPDASTQKQTTHKKLSPDLKTSVSSTTPSPITHGDTTFSSPISHGGDTFNSTPPSPSSSTIPEATSNSTRDTTLSVDEDSDKGIGNALDYLFIIFLVPLLFIMCVCVLKLKRRPRTNLLSNSIEMECMDEDEATLYEVNTVKNK</sequence>
<dbReference type="RefSeq" id="XP_022311691.1">
    <property type="nucleotide sequence ID" value="XM_022455983.1"/>
</dbReference>
<feature type="compositionally biased region" description="Low complexity" evidence="1">
    <location>
        <begin position="169"/>
        <end position="187"/>
    </location>
</feature>
<dbReference type="GeneID" id="111116926"/>
<evidence type="ECO:0000313" key="3">
    <source>
        <dbReference type="Proteomes" id="UP000694844"/>
    </source>
</evidence>
<feature type="compositionally biased region" description="Low complexity" evidence="1">
    <location>
        <begin position="142"/>
        <end position="153"/>
    </location>
</feature>
<dbReference type="Proteomes" id="UP000694844">
    <property type="component" value="Chromosome 10"/>
</dbReference>
<keyword evidence="2" id="KW-1133">Transmembrane helix</keyword>
<keyword evidence="2" id="KW-0812">Transmembrane</keyword>
<name>A0A8B8CAC9_CRAVI</name>
<keyword evidence="2" id="KW-0472">Membrane</keyword>
<dbReference type="KEGG" id="cvn:111116926"/>
<feature type="region of interest" description="Disordered" evidence="1">
    <location>
        <begin position="118"/>
        <end position="200"/>
    </location>
</feature>
<gene>
    <name evidence="4" type="primary">LOC111116926</name>
</gene>
<reference evidence="4" key="1">
    <citation type="submission" date="2025-08" db="UniProtKB">
        <authorList>
            <consortium name="RefSeq"/>
        </authorList>
    </citation>
    <scope>IDENTIFICATION</scope>
    <source>
        <tissue evidence="4">Whole sample</tissue>
    </source>
</reference>
<keyword evidence="3" id="KW-1185">Reference proteome</keyword>